<organism evidence="1 2">
    <name type="scientific">Haloglomus irregulare</name>
    <dbReference type="NCBI Taxonomy" id="2234134"/>
    <lineage>
        <taxon>Archaea</taxon>
        <taxon>Methanobacteriati</taxon>
        <taxon>Methanobacteriota</taxon>
        <taxon>Stenosarchaea group</taxon>
        <taxon>Halobacteria</taxon>
        <taxon>Halobacteriales</taxon>
        <taxon>Natronomonadaceae</taxon>
        <taxon>Haloglomus</taxon>
    </lineage>
</organism>
<protein>
    <submittedName>
        <fullName evidence="1">Uncharacterized protein</fullName>
    </submittedName>
</protein>
<name>A0A554MVI5_9EURY</name>
<dbReference type="InParanoid" id="A0A554MVI5"/>
<proteinExistence type="predicted"/>
<reference evidence="1 2" key="1">
    <citation type="submission" date="2018-06" db="EMBL/GenBank/DDBJ databases">
        <title>Natronomonas sp. F16-60 a new haloarchaeon isolated from a solar saltern of Isla Cristina, Huelva, Spain.</title>
        <authorList>
            <person name="Duran-Viseras A."/>
            <person name="Sanchez-Porro C."/>
            <person name="Ventosa A."/>
        </authorList>
    </citation>
    <scope>NUCLEOTIDE SEQUENCE [LARGE SCALE GENOMIC DNA]</scope>
    <source>
        <strain evidence="1 2">F16-60</strain>
    </source>
</reference>
<dbReference type="EMBL" id="QMDX01000017">
    <property type="protein sequence ID" value="TSD09132.1"/>
    <property type="molecule type" value="Genomic_DNA"/>
</dbReference>
<comment type="caution">
    <text evidence="1">The sequence shown here is derived from an EMBL/GenBank/DDBJ whole genome shotgun (WGS) entry which is preliminary data.</text>
</comment>
<dbReference type="AlphaFoldDB" id="A0A554MVI5"/>
<keyword evidence="2" id="KW-1185">Reference proteome</keyword>
<accession>A0A554MVI5</accession>
<dbReference type="Pfam" id="PF13430">
    <property type="entry name" value="DUF4112"/>
    <property type="match status" value="1"/>
</dbReference>
<dbReference type="InterPro" id="IPR025187">
    <property type="entry name" value="DUF4112"/>
</dbReference>
<dbReference type="Proteomes" id="UP000319894">
    <property type="component" value="Unassembled WGS sequence"/>
</dbReference>
<evidence type="ECO:0000313" key="2">
    <source>
        <dbReference type="Proteomes" id="UP000319894"/>
    </source>
</evidence>
<evidence type="ECO:0000313" key="1">
    <source>
        <dbReference type="EMBL" id="TSD09132.1"/>
    </source>
</evidence>
<sequence length="88" mass="9238">MRHAEKMCAEMTIEIVIPTSLVCFDALQSKLLHPGMKVSVGVDPLLGPLPVAGEIVGAGISLYIVTEAANLGVSYTTVLRMIAISALT</sequence>
<gene>
    <name evidence="1" type="ORF">DP107_16895</name>
</gene>